<proteinExistence type="predicted"/>
<dbReference type="SUPFAM" id="SSF55729">
    <property type="entry name" value="Acyl-CoA N-acyltransferases (Nat)"/>
    <property type="match status" value="1"/>
</dbReference>
<reference evidence="2" key="1">
    <citation type="submission" date="2024-02" db="EMBL/GenBank/DDBJ databases">
        <authorList>
            <consortium name="Clinical and Environmental Microbiology Branch: Whole genome sequencing antimicrobial resistance pathogens in the healthcare setting"/>
        </authorList>
    </citation>
    <scope>NUCLEOTIDE SEQUENCE</scope>
    <source>
        <strain evidence="2">2023KU-00017</strain>
    </source>
</reference>
<evidence type="ECO:0000259" key="1">
    <source>
        <dbReference type="Pfam" id="PF13302"/>
    </source>
</evidence>
<dbReference type="InterPro" id="IPR016181">
    <property type="entry name" value="Acyl_CoA_acyltransferase"/>
</dbReference>
<accession>A0AAI9MSE8</accession>
<dbReference type="PANTHER" id="PTHR43792:SF1">
    <property type="entry name" value="N-ACETYLTRANSFERASE DOMAIN-CONTAINING PROTEIN"/>
    <property type="match status" value="1"/>
</dbReference>
<evidence type="ECO:0000313" key="2">
    <source>
        <dbReference type="EMBL" id="EMO9457553.1"/>
    </source>
</evidence>
<organism evidence="2">
    <name type="scientific">Morganella morganii</name>
    <name type="common">Proteus morganii</name>
    <dbReference type="NCBI Taxonomy" id="582"/>
    <lineage>
        <taxon>Bacteria</taxon>
        <taxon>Pseudomonadati</taxon>
        <taxon>Pseudomonadota</taxon>
        <taxon>Gammaproteobacteria</taxon>
        <taxon>Enterobacterales</taxon>
        <taxon>Morganellaceae</taxon>
        <taxon>Morganella</taxon>
    </lineage>
</organism>
<dbReference type="RefSeq" id="WP_368898755.1">
    <property type="nucleotide sequence ID" value="NZ_CAXOOS010000002.1"/>
</dbReference>
<comment type="caution">
    <text evidence="2">The sequence shown here is derived from an EMBL/GenBank/DDBJ whole genome shotgun (WGS) entry which is preliminary data.</text>
</comment>
<dbReference type="Gene3D" id="3.40.630.30">
    <property type="match status" value="1"/>
</dbReference>
<sequence>MDFVLTKIMQTDWPFFKGLYMNNDVMRFISDPMPEDKIKESFGSRLPSWDIMSPHWLCFVIRDKGDNTPMGLTGLKIVSEGGRRITEVGYMISPEFSGKSLATRSLTRLISLPELAPLNEFCAVVTGGNTASEVVLKKNGFILTEVIENNYVIGNKTFDDHIYTLTR</sequence>
<dbReference type="AlphaFoldDB" id="A0AAI9MSE8"/>
<dbReference type="InterPro" id="IPR000182">
    <property type="entry name" value="GNAT_dom"/>
</dbReference>
<dbReference type="PANTHER" id="PTHR43792">
    <property type="entry name" value="GNAT FAMILY, PUTATIVE (AFU_ORTHOLOGUE AFUA_3G00765)-RELATED-RELATED"/>
    <property type="match status" value="1"/>
</dbReference>
<dbReference type="Pfam" id="PF13302">
    <property type="entry name" value="Acetyltransf_3"/>
    <property type="match status" value="1"/>
</dbReference>
<name>A0AAI9MSE8_MORMO</name>
<dbReference type="EMBL" id="ABKJEP030000047">
    <property type="protein sequence ID" value="EMO9457553.1"/>
    <property type="molecule type" value="Genomic_DNA"/>
</dbReference>
<gene>
    <name evidence="2" type="ORF">PN925_002949</name>
</gene>
<feature type="domain" description="N-acetyltransferase" evidence="1">
    <location>
        <begin position="4"/>
        <end position="141"/>
    </location>
</feature>
<dbReference type="InterPro" id="IPR051531">
    <property type="entry name" value="N-acetyltransferase"/>
</dbReference>
<dbReference type="GO" id="GO:0016747">
    <property type="term" value="F:acyltransferase activity, transferring groups other than amino-acyl groups"/>
    <property type="evidence" value="ECO:0007669"/>
    <property type="project" value="InterPro"/>
</dbReference>
<protein>
    <submittedName>
        <fullName evidence="2">GNAT family N-acetyltransferase</fullName>
    </submittedName>
</protein>